<reference evidence="3 4" key="2">
    <citation type="submission" date="2016-10" db="EMBL/GenBank/DDBJ databases">
        <authorList>
            <person name="Varghese N."/>
            <person name="Submissions S."/>
        </authorList>
    </citation>
    <scope>NUCLEOTIDE SEQUENCE [LARGE SCALE GENOMIC DNA]</scope>
    <source>
        <strain evidence="3 4">DSM 24802</strain>
    </source>
</reference>
<dbReference type="EMBL" id="BNAB01000003">
    <property type="protein sequence ID" value="GHE00042.1"/>
    <property type="molecule type" value="Genomic_DNA"/>
</dbReference>
<reference evidence="2" key="3">
    <citation type="submission" date="2023-06" db="EMBL/GenBank/DDBJ databases">
        <authorList>
            <person name="Sun Q."/>
            <person name="Zhou Y."/>
        </authorList>
    </citation>
    <scope>NUCLEOTIDE SEQUENCE</scope>
    <source>
        <strain evidence="2">CGMCC 1.10859</strain>
    </source>
</reference>
<dbReference type="Proteomes" id="UP000199541">
    <property type="component" value="Unassembled WGS sequence"/>
</dbReference>
<gene>
    <name evidence="2" type="ORF">GCM10008024_10170</name>
    <name evidence="3" type="ORF">SAMN05444006_10375</name>
</gene>
<keyword evidence="4" id="KW-1185">Reference proteome</keyword>
<organism evidence="2 5">
    <name type="scientific">Allgaiera indica</name>
    <dbReference type="NCBI Taxonomy" id="765699"/>
    <lineage>
        <taxon>Bacteria</taxon>
        <taxon>Pseudomonadati</taxon>
        <taxon>Pseudomonadota</taxon>
        <taxon>Alphaproteobacteria</taxon>
        <taxon>Rhodobacterales</taxon>
        <taxon>Paracoccaceae</taxon>
        <taxon>Allgaiera</taxon>
    </lineage>
</organism>
<evidence type="ECO:0000313" key="4">
    <source>
        <dbReference type="Proteomes" id="UP000199541"/>
    </source>
</evidence>
<comment type="caution">
    <text evidence="2">The sequence shown here is derived from an EMBL/GenBank/DDBJ whole genome shotgun (WGS) entry which is preliminary data.</text>
</comment>
<proteinExistence type="predicted"/>
<evidence type="ECO:0000313" key="3">
    <source>
        <dbReference type="EMBL" id="SDW38242.1"/>
    </source>
</evidence>
<dbReference type="AlphaFoldDB" id="A0AAN4ZYG2"/>
<dbReference type="Proteomes" id="UP000634647">
    <property type="component" value="Unassembled WGS sequence"/>
</dbReference>
<sequence length="188" mass="21430">MPSLPERRRLTLRRETLNVLIGVAIFGALYIGYLAYQNHRAEAYYANLRKTDPLRYLDDLRKSEGFAAYLDKYRLLEGYTSDRPQVPPFILGRWTMRVVPQRVAPGTVFSDCLNPVSFQHGLFRLHEGPKAVAYKVEYRITGQDLILTGDRIGRLAVAMVSYGSAIDHLELHPPGEADQTYYAYRCGS</sequence>
<evidence type="ECO:0000313" key="2">
    <source>
        <dbReference type="EMBL" id="GHE00042.1"/>
    </source>
</evidence>
<feature type="transmembrane region" description="Helical" evidence="1">
    <location>
        <begin position="17"/>
        <end position="36"/>
    </location>
</feature>
<dbReference type="EMBL" id="FNOB01000003">
    <property type="protein sequence ID" value="SDW38242.1"/>
    <property type="molecule type" value="Genomic_DNA"/>
</dbReference>
<dbReference type="RefSeq" id="WP_035842008.1">
    <property type="nucleotide sequence ID" value="NZ_BNAB01000003.1"/>
</dbReference>
<keyword evidence="1" id="KW-0472">Membrane</keyword>
<accession>A0AAN4ZYG2</accession>
<reference evidence="2" key="1">
    <citation type="journal article" date="2014" name="Int. J. Syst. Evol. Microbiol.">
        <title>Complete genome sequence of Corynebacterium casei LMG S-19264T (=DSM 44701T), isolated from a smear-ripened cheese.</title>
        <authorList>
            <consortium name="US DOE Joint Genome Institute (JGI-PGF)"/>
            <person name="Walter F."/>
            <person name="Albersmeier A."/>
            <person name="Kalinowski J."/>
            <person name="Ruckert C."/>
        </authorList>
    </citation>
    <scope>NUCLEOTIDE SEQUENCE</scope>
    <source>
        <strain evidence="2">CGMCC 1.10859</strain>
    </source>
</reference>
<name>A0AAN4ZYG2_9RHOB</name>
<evidence type="ECO:0000256" key="1">
    <source>
        <dbReference type="SAM" id="Phobius"/>
    </source>
</evidence>
<evidence type="ECO:0000313" key="5">
    <source>
        <dbReference type="Proteomes" id="UP000634647"/>
    </source>
</evidence>
<keyword evidence="1" id="KW-1133">Transmembrane helix</keyword>
<keyword evidence="1" id="KW-0812">Transmembrane</keyword>
<protein>
    <submittedName>
        <fullName evidence="2">Uncharacterized protein</fullName>
    </submittedName>
</protein>